<dbReference type="InterPro" id="IPR026841">
    <property type="entry name" value="Aur1/Ipt1"/>
</dbReference>
<dbReference type="InterPro" id="IPR052185">
    <property type="entry name" value="IPC_Synthase-Related"/>
</dbReference>
<dbReference type="Proteomes" id="UP000469185">
    <property type="component" value="Unassembled WGS sequence"/>
</dbReference>
<feature type="transmembrane region" description="Helical" evidence="5">
    <location>
        <begin position="129"/>
        <end position="147"/>
    </location>
</feature>
<evidence type="ECO:0000256" key="5">
    <source>
        <dbReference type="SAM" id="Phobius"/>
    </source>
</evidence>
<comment type="subcellular location">
    <subcellularLocation>
        <location evidence="1">Membrane</location>
        <topology evidence="1">Multi-pass membrane protein</topology>
    </subcellularLocation>
</comment>
<evidence type="ECO:0000256" key="1">
    <source>
        <dbReference type="ARBA" id="ARBA00004141"/>
    </source>
</evidence>
<proteinExistence type="predicted"/>
<feature type="transmembrane region" description="Helical" evidence="5">
    <location>
        <begin position="182"/>
        <end position="204"/>
    </location>
</feature>
<dbReference type="GO" id="GO:0016020">
    <property type="term" value="C:membrane"/>
    <property type="evidence" value="ECO:0007669"/>
    <property type="project" value="UniProtKB-SubCell"/>
</dbReference>
<sequence length="268" mass="30070">MLEEVSPAPGRPPSSAWRRVLSHVRTPRRPALIAELLLVGVTYIVYSLIRNSVPEQAGEAMRRGLELWRFQQGINVDAELWINHTVNGVQWLVVPMNYFYAVMHFLVTGAVLVWLYWRHPGRYSPARTVLAITTVLALIGYYLFPLAPPRLLPGEGFVDTLRVHETWGSLTSGDLQALSNQYAAMPSMHAGWSLWCGIFIVIFARRRWIQTLGVLYPLATLVVIMATANHFVLDAVGGWATLGIGFLLQRLLHGRLPHGFAREVPALT</sequence>
<dbReference type="CDD" id="cd03386">
    <property type="entry name" value="PAP2_Aur1_like"/>
    <property type="match status" value="1"/>
</dbReference>
<evidence type="ECO:0000313" key="8">
    <source>
        <dbReference type="Proteomes" id="UP000469185"/>
    </source>
</evidence>
<feature type="transmembrane region" description="Helical" evidence="5">
    <location>
        <begin position="211"/>
        <end position="229"/>
    </location>
</feature>
<dbReference type="EMBL" id="JAAGOB010000005">
    <property type="protein sequence ID" value="NED95828.1"/>
    <property type="molecule type" value="Genomic_DNA"/>
</dbReference>
<feature type="domain" description="Inositolphosphotransferase Aur1/Ipt1" evidence="6">
    <location>
        <begin position="66"/>
        <end position="248"/>
    </location>
</feature>
<accession>A0A6N9YLU9</accession>
<reference evidence="7 8" key="1">
    <citation type="submission" date="2020-02" db="EMBL/GenBank/DDBJ databases">
        <authorList>
            <person name="Li X.-J."/>
            <person name="Feng X.-M."/>
        </authorList>
    </citation>
    <scope>NUCLEOTIDE SEQUENCE [LARGE SCALE GENOMIC DNA]</scope>
    <source>
        <strain evidence="7 8">CGMCC 4.7225</strain>
    </source>
</reference>
<keyword evidence="4 5" id="KW-0472">Membrane</keyword>
<dbReference type="PANTHER" id="PTHR31310:SF7">
    <property type="entry name" value="PA-PHOSPHATASE RELATED-FAMILY PROTEIN DDB_G0268928"/>
    <property type="match status" value="1"/>
</dbReference>
<organism evidence="7 8">
    <name type="scientific">Phytoactinopolyspora alkaliphila</name>
    <dbReference type="NCBI Taxonomy" id="1783498"/>
    <lineage>
        <taxon>Bacteria</taxon>
        <taxon>Bacillati</taxon>
        <taxon>Actinomycetota</taxon>
        <taxon>Actinomycetes</taxon>
        <taxon>Jiangellales</taxon>
        <taxon>Jiangellaceae</taxon>
        <taxon>Phytoactinopolyspora</taxon>
    </lineage>
</organism>
<evidence type="ECO:0000256" key="2">
    <source>
        <dbReference type="ARBA" id="ARBA00022692"/>
    </source>
</evidence>
<keyword evidence="2 5" id="KW-0812">Transmembrane</keyword>
<dbReference type="AlphaFoldDB" id="A0A6N9YLU9"/>
<evidence type="ECO:0000256" key="4">
    <source>
        <dbReference type="ARBA" id="ARBA00023136"/>
    </source>
</evidence>
<feature type="transmembrane region" description="Helical" evidence="5">
    <location>
        <begin position="98"/>
        <end position="117"/>
    </location>
</feature>
<keyword evidence="3 5" id="KW-1133">Transmembrane helix</keyword>
<evidence type="ECO:0000313" key="7">
    <source>
        <dbReference type="EMBL" id="NED95828.1"/>
    </source>
</evidence>
<comment type="caution">
    <text evidence="7">The sequence shown here is derived from an EMBL/GenBank/DDBJ whole genome shotgun (WGS) entry which is preliminary data.</text>
</comment>
<keyword evidence="8" id="KW-1185">Reference proteome</keyword>
<dbReference type="PANTHER" id="PTHR31310">
    <property type="match status" value="1"/>
</dbReference>
<dbReference type="Pfam" id="PF14378">
    <property type="entry name" value="PAP2_3"/>
    <property type="match status" value="1"/>
</dbReference>
<evidence type="ECO:0000256" key="3">
    <source>
        <dbReference type="ARBA" id="ARBA00022989"/>
    </source>
</evidence>
<evidence type="ECO:0000259" key="6">
    <source>
        <dbReference type="Pfam" id="PF14378"/>
    </source>
</evidence>
<dbReference type="InterPro" id="IPR036938">
    <property type="entry name" value="PAP2/HPO_sf"/>
</dbReference>
<name>A0A6N9YLU9_9ACTN</name>
<gene>
    <name evidence="7" type="ORF">G1H11_10935</name>
</gene>
<protein>
    <submittedName>
        <fullName evidence="7">Phosphatase PAP2 family protein</fullName>
    </submittedName>
</protein>
<dbReference type="SUPFAM" id="SSF48317">
    <property type="entry name" value="Acid phosphatase/Vanadium-dependent haloperoxidase"/>
    <property type="match status" value="1"/>
</dbReference>